<dbReference type="RefSeq" id="WP_158242108.1">
    <property type="nucleotide sequence ID" value="NZ_CP118678.1"/>
</dbReference>
<dbReference type="AlphaFoldDB" id="A0AAJ5SD76"/>
<geneLocation type="plasmid" evidence="1 2">
    <name>pHNGDW697-1</name>
</geneLocation>
<dbReference type="Proteomes" id="UP001217631">
    <property type="component" value="Plasmid pHNGDW697-1"/>
</dbReference>
<accession>A0AAJ5SD76</accession>
<organism evidence="1 2">
    <name type="scientific">Pseudomonas juntendi</name>
    <dbReference type="NCBI Taxonomy" id="2666183"/>
    <lineage>
        <taxon>Bacteria</taxon>
        <taxon>Pseudomonadati</taxon>
        <taxon>Pseudomonadota</taxon>
        <taxon>Gammaproteobacteria</taxon>
        <taxon>Pseudomonadales</taxon>
        <taxon>Pseudomonadaceae</taxon>
        <taxon>Pseudomonas</taxon>
    </lineage>
</organism>
<evidence type="ECO:0000313" key="2">
    <source>
        <dbReference type="Proteomes" id="UP001217631"/>
    </source>
</evidence>
<name>A0AAJ5SD76_9PSED</name>
<gene>
    <name evidence="1" type="ORF">PWA60_28240</name>
</gene>
<reference evidence="1" key="1">
    <citation type="submission" date="2023-02" db="EMBL/GenBank/DDBJ databases">
        <title>tmexCD-toprJ-like cluster.</title>
        <authorList>
            <person name="Gao X."/>
            <person name="Wang C."/>
            <person name="Liu J."/>
        </authorList>
    </citation>
    <scope>NUCLEOTIDE SEQUENCE</scope>
    <source>
        <strain evidence="1">GDW21C697WI</strain>
        <plasmid evidence="1">pHNGDW697-1</plasmid>
    </source>
</reference>
<evidence type="ECO:0000313" key="1">
    <source>
        <dbReference type="EMBL" id="WEA23366.1"/>
    </source>
</evidence>
<proteinExistence type="predicted"/>
<sequence length="47" mass="5319">MGDKPLAVDRNLNMVRYFAGYRSRLTVFPVGLIDGGLEVSVRVLEFF</sequence>
<dbReference type="EMBL" id="CP118678">
    <property type="protein sequence ID" value="WEA23366.1"/>
    <property type="molecule type" value="Genomic_DNA"/>
</dbReference>
<protein>
    <submittedName>
        <fullName evidence="1">Uncharacterized protein</fullName>
    </submittedName>
</protein>
<keyword evidence="1" id="KW-0614">Plasmid</keyword>